<name>A0A1X6P6K8_PORUM</name>
<dbReference type="OrthoDB" id="6077at2759"/>
<evidence type="ECO:0000256" key="3">
    <source>
        <dbReference type="ARBA" id="ARBA00022771"/>
    </source>
</evidence>
<dbReference type="EMBL" id="KV918863">
    <property type="protein sequence ID" value="OSX76539.1"/>
    <property type="molecule type" value="Genomic_DNA"/>
</dbReference>
<dbReference type="PROSITE" id="PS51805">
    <property type="entry name" value="EPHD"/>
    <property type="match status" value="1"/>
</dbReference>
<keyword evidence="3" id="KW-0863">Zinc-finger</keyword>
<keyword evidence="2" id="KW-0479">Metal-binding</keyword>
<dbReference type="CDD" id="cd15571">
    <property type="entry name" value="ePHD"/>
    <property type="match status" value="1"/>
</dbReference>
<dbReference type="GO" id="GO:0008270">
    <property type="term" value="F:zinc ion binding"/>
    <property type="evidence" value="ECO:0007669"/>
    <property type="project" value="UniProtKB-KW"/>
</dbReference>
<evidence type="ECO:0000259" key="6">
    <source>
        <dbReference type="PROSITE" id="PS51805"/>
    </source>
</evidence>
<feature type="region of interest" description="Disordered" evidence="5">
    <location>
        <begin position="1"/>
        <end position="28"/>
    </location>
</feature>
<dbReference type="PANTHER" id="PTHR14955">
    <property type="entry name" value="RETINOIC ACID INDUCED 1/TRANSCRIPTION FACTOR 20"/>
    <property type="match status" value="1"/>
</dbReference>
<feature type="domain" description="PHD-type" evidence="6">
    <location>
        <begin position="30"/>
        <end position="150"/>
    </location>
</feature>
<sequence>MMLDPTYDPSPASGRRRSVRGLRSGAADADPECNFCPGFSRTGGVMASELLGPFEARSKVGKGIMHLWVHEVCALWSPEVYLDPDTNAMLGVHKAYGRGRRLRCSECARIGPTVGCYVPSCRNVFHYLCIMAGRCHLVKDRHVILCERHKGEAASLEFKADMERIAAAAAAAVARKEAVAAACAGDPDAGKDTPHSQYTGLRRAETETIVSRAGGIAASPPDGKVVTVARRTRRVLGPGERLILGDRPMRVPTSVLESVLARLSAAVKAPSRDSPDKQLTISAQDKPRRLPAAAALAESSAALASSAISKQTSSSTDNKATTLAAAGADTLPRASSVVVARVSVPPTACVVGQGGLKKIESVGTAAVTTAPDQPTVAEPPKHVPTASALTEGASNNDEAGLGLVGERVTEEVGARAIDEVLPHAPRSEPARALALSTAGNLHLVVDEDDALPGPTAVAAATVPATTAELPRDRAVKTVNARGAAAEPSPTSGSEGTSASPAPPLPVDENVMQESGGGAQSGENDVRAPRLPASRVIEKSRMR</sequence>
<feature type="compositionally biased region" description="Polar residues" evidence="5">
    <location>
        <begin position="488"/>
        <end position="499"/>
    </location>
</feature>
<evidence type="ECO:0000256" key="2">
    <source>
        <dbReference type="ARBA" id="ARBA00022723"/>
    </source>
</evidence>
<organism evidence="7 8">
    <name type="scientific">Porphyra umbilicalis</name>
    <name type="common">Purple laver</name>
    <name type="synonym">Red alga</name>
    <dbReference type="NCBI Taxonomy" id="2786"/>
    <lineage>
        <taxon>Eukaryota</taxon>
        <taxon>Rhodophyta</taxon>
        <taxon>Bangiophyceae</taxon>
        <taxon>Bangiales</taxon>
        <taxon>Bangiaceae</taxon>
        <taxon>Porphyra</taxon>
    </lineage>
</organism>
<dbReference type="Proteomes" id="UP000218209">
    <property type="component" value="Unassembled WGS sequence"/>
</dbReference>
<reference evidence="7 8" key="1">
    <citation type="submission" date="2017-03" db="EMBL/GenBank/DDBJ databases">
        <title>WGS assembly of Porphyra umbilicalis.</title>
        <authorList>
            <person name="Brawley S.H."/>
            <person name="Blouin N.A."/>
            <person name="Ficko-Blean E."/>
            <person name="Wheeler G.L."/>
            <person name="Lohr M."/>
            <person name="Goodson H.V."/>
            <person name="Jenkins J.W."/>
            <person name="Blaby-Haas C.E."/>
            <person name="Helliwell K.E."/>
            <person name="Chan C."/>
            <person name="Marriage T."/>
            <person name="Bhattacharya D."/>
            <person name="Klein A.S."/>
            <person name="Badis Y."/>
            <person name="Brodie J."/>
            <person name="Cao Y."/>
            <person name="Collen J."/>
            <person name="Dittami S.M."/>
            <person name="Gachon C.M."/>
            <person name="Green B.R."/>
            <person name="Karpowicz S."/>
            <person name="Kim J.W."/>
            <person name="Kudahl U."/>
            <person name="Lin S."/>
            <person name="Michel G."/>
            <person name="Mittag M."/>
            <person name="Olson B.J."/>
            <person name="Pangilinan J."/>
            <person name="Peng Y."/>
            <person name="Qiu H."/>
            <person name="Shu S."/>
            <person name="Singer J.T."/>
            <person name="Smith A.G."/>
            <person name="Sprecher B.N."/>
            <person name="Wagner V."/>
            <person name="Wang W."/>
            <person name="Wang Z.-Y."/>
            <person name="Yan J."/>
            <person name="Yarish C."/>
            <person name="Zoeuner-Riek S."/>
            <person name="Zhuang Y."/>
            <person name="Zou Y."/>
            <person name="Lindquist E.A."/>
            <person name="Grimwood J."/>
            <person name="Barry K."/>
            <person name="Rokhsar D.S."/>
            <person name="Schmutz J."/>
            <person name="Stiller J.W."/>
            <person name="Grossman A.R."/>
            <person name="Prochnik S.E."/>
        </authorList>
    </citation>
    <scope>NUCLEOTIDE SEQUENCE [LARGE SCALE GENOMIC DNA]</scope>
    <source>
        <strain evidence="7">4086291</strain>
    </source>
</reference>
<gene>
    <name evidence="7" type="ORF">BU14_0187s0018</name>
</gene>
<evidence type="ECO:0000313" key="7">
    <source>
        <dbReference type="EMBL" id="OSX76539.1"/>
    </source>
</evidence>
<dbReference type="Pfam" id="PF13771">
    <property type="entry name" value="zf-HC5HC2H"/>
    <property type="match status" value="1"/>
</dbReference>
<feature type="region of interest" description="Disordered" evidence="5">
    <location>
        <begin position="479"/>
        <end position="542"/>
    </location>
</feature>
<evidence type="ECO:0000256" key="5">
    <source>
        <dbReference type="SAM" id="MobiDB-lite"/>
    </source>
</evidence>
<evidence type="ECO:0000313" key="8">
    <source>
        <dbReference type="Proteomes" id="UP000218209"/>
    </source>
</evidence>
<dbReference type="GO" id="GO:0005634">
    <property type="term" value="C:nucleus"/>
    <property type="evidence" value="ECO:0007669"/>
    <property type="project" value="TreeGrafter"/>
</dbReference>
<dbReference type="Gene3D" id="3.30.40.10">
    <property type="entry name" value="Zinc/RING finger domain, C3HC4 (zinc finger)"/>
    <property type="match status" value="1"/>
</dbReference>
<dbReference type="GO" id="GO:0006357">
    <property type="term" value="P:regulation of transcription by RNA polymerase II"/>
    <property type="evidence" value="ECO:0007669"/>
    <property type="project" value="TreeGrafter"/>
</dbReference>
<evidence type="ECO:0000256" key="1">
    <source>
        <dbReference type="ARBA" id="ARBA00022553"/>
    </source>
</evidence>
<dbReference type="InterPro" id="IPR013083">
    <property type="entry name" value="Znf_RING/FYVE/PHD"/>
</dbReference>
<keyword evidence="1" id="KW-0597">Phosphoprotein</keyword>
<proteinExistence type="predicted"/>
<protein>
    <recommendedName>
        <fullName evidence="6">PHD-type domain-containing protein</fullName>
    </recommendedName>
</protein>
<dbReference type="AlphaFoldDB" id="A0A1X6P6K8"/>
<keyword evidence="8" id="KW-1185">Reference proteome</keyword>
<dbReference type="InterPro" id="IPR052440">
    <property type="entry name" value="Trans_Reg/Chrom_Remod"/>
</dbReference>
<evidence type="ECO:0000256" key="4">
    <source>
        <dbReference type="ARBA" id="ARBA00022833"/>
    </source>
</evidence>
<keyword evidence="4" id="KW-0862">Zinc</keyword>
<dbReference type="InterPro" id="IPR034732">
    <property type="entry name" value="EPHD"/>
</dbReference>
<accession>A0A1X6P6K8</accession>
<dbReference type="PANTHER" id="PTHR14955:SF4">
    <property type="entry name" value="PHD-TYPE DOMAIN-CONTAINING PROTEIN"/>
    <property type="match status" value="1"/>
</dbReference>